<organism evidence="1 2">
    <name type="scientific">Povalibacter uvarum</name>
    <dbReference type="NCBI Taxonomy" id="732238"/>
    <lineage>
        <taxon>Bacteria</taxon>
        <taxon>Pseudomonadati</taxon>
        <taxon>Pseudomonadota</taxon>
        <taxon>Gammaproteobacteria</taxon>
        <taxon>Steroidobacterales</taxon>
        <taxon>Steroidobacteraceae</taxon>
        <taxon>Povalibacter</taxon>
    </lineage>
</organism>
<evidence type="ECO:0000313" key="1">
    <source>
        <dbReference type="EMBL" id="MBB6095954.1"/>
    </source>
</evidence>
<dbReference type="AlphaFoldDB" id="A0A841HTI8"/>
<keyword evidence="2" id="KW-1185">Reference proteome</keyword>
<reference evidence="1 2" key="1">
    <citation type="submission" date="2020-08" db="EMBL/GenBank/DDBJ databases">
        <title>Genomic Encyclopedia of Type Strains, Phase IV (KMG-IV): sequencing the most valuable type-strain genomes for metagenomic binning, comparative biology and taxonomic classification.</title>
        <authorList>
            <person name="Goeker M."/>
        </authorList>
    </citation>
    <scope>NUCLEOTIDE SEQUENCE [LARGE SCALE GENOMIC DNA]</scope>
    <source>
        <strain evidence="1 2">DSM 26723</strain>
    </source>
</reference>
<dbReference type="Proteomes" id="UP000588068">
    <property type="component" value="Unassembled WGS sequence"/>
</dbReference>
<dbReference type="RefSeq" id="WP_184335338.1">
    <property type="nucleotide sequence ID" value="NZ_JACHHZ010000006.1"/>
</dbReference>
<dbReference type="EMBL" id="JACHHZ010000006">
    <property type="protein sequence ID" value="MBB6095954.1"/>
    <property type="molecule type" value="Genomic_DNA"/>
</dbReference>
<evidence type="ECO:0000313" key="2">
    <source>
        <dbReference type="Proteomes" id="UP000588068"/>
    </source>
</evidence>
<evidence type="ECO:0008006" key="3">
    <source>
        <dbReference type="Google" id="ProtNLM"/>
    </source>
</evidence>
<comment type="caution">
    <text evidence="1">The sequence shown here is derived from an EMBL/GenBank/DDBJ whole genome shotgun (WGS) entry which is preliminary data.</text>
</comment>
<protein>
    <recommendedName>
        <fullName evidence="3">DUF3025 domain-containing protein</fullName>
    </recommendedName>
</protein>
<gene>
    <name evidence="1" type="ORF">HNQ60_004845</name>
</gene>
<dbReference type="InterPro" id="IPR021390">
    <property type="entry name" value="DUF3025"/>
</dbReference>
<sequence>MPSPAQLLAGIHRPPPWLLPHWHLLERVISDSTSQSVAAALNSARTEPVPVRFVDPSAHLTSEAYEAFIARTATVPTRDNQHDLFNGLLWLTYPQTKRRLNLLQAQEIELRGTPGPRGPLRDALTLFDENAALLKAPVELIDSLRRRDWQRLFVSDRSLWQQARVSLFGHALLEKLMQPRKAITAHVWVVDDMTDETLASSLTPERLTDRPFLPLPVLGIPGWWPDNEGPAFYDDPEVFRQRR</sequence>
<accession>A0A841HTI8</accession>
<dbReference type="Pfam" id="PF11227">
    <property type="entry name" value="DUF3025"/>
    <property type="match status" value="1"/>
</dbReference>
<name>A0A841HTI8_9GAMM</name>
<proteinExistence type="predicted"/>